<accession>A0A2T5VGT6</accession>
<sequence length="287" mass="31510">MTAPVTVRPMTLVDLKLALEWGREEGWNPGLDDAAAYRIADPDGFLMGFAGDEPVAAISAVAYSRQFGFLGLYICRPDYRGQGYGWPVWQAGLNRLDTVMPRGTVGLDGVVAQQANYARSGFERAHRNLRYGGISTLDTPPDPRLARIGQGLFPTVRDYDLENFGAPRENFLKNWLAPGVDSRASFSLVEDGNLLGYGTIRACVEGFKIGPLFAEDEAAADVLLRALAGQAKGRMVYLDLPEPNEAATRLAERYEFSPIFETARMYRGKAPDLPLHRIFAITAFALG</sequence>
<proteinExistence type="predicted"/>
<dbReference type="GO" id="GO:0016747">
    <property type="term" value="F:acyltransferase activity, transferring groups other than amino-acyl groups"/>
    <property type="evidence" value="ECO:0007669"/>
    <property type="project" value="InterPro"/>
</dbReference>
<evidence type="ECO:0000313" key="2">
    <source>
        <dbReference type="EMBL" id="PTW62948.1"/>
    </source>
</evidence>
<dbReference type="SUPFAM" id="SSF55729">
    <property type="entry name" value="Acyl-CoA N-acyltransferases (Nat)"/>
    <property type="match status" value="1"/>
</dbReference>
<dbReference type="RefSeq" id="WP_107988441.1">
    <property type="nucleotide sequence ID" value="NZ_QAYG01000001.1"/>
</dbReference>
<reference evidence="2 3" key="1">
    <citation type="submission" date="2018-04" db="EMBL/GenBank/DDBJ databases">
        <title>Genomic Encyclopedia of Archaeal and Bacterial Type Strains, Phase II (KMG-II): from individual species to whole genera.</title>
        <authorList>
            <person name="Goeker M."/>
        </authorList>
    </citation>
    <scope>NUCLEOTIDE SEQUENCE [LARGE SCALE GENOMIC DNA]</scope>
    <source>
        <strain evidence="2 3">DSM 23382</strain>
    </source>
</reference>
<dbReference type="OrthoDB" id="20916at2"/>
<protein>
    <recommendedName>
        <fullName evidence="1">N-acetyltransferase domain-containing protein</fullName>
    </recommendedName>
</protein>
<organism evidence="2 3">
    <name type="scientific">Breoghania corrubedonensis</name>
    <dbReference type="NCBI Taxonomy" id="665038"/>
    <lineage>
        <taxon>Bacteria</taxon>
        <taxon>Pseudomonadati</taxon>
        <taxon>Pseudomonadota</taxon>
        <taxon>Alphaproteobacteria</taxon>
        <taxon>Hyphomicrobiales</taxon>
        <taxon>Stappiaceae</taxon>
        <taxon>Breoghania</taxon>
    </lineage>
</organism>
<evidence type="ECO:0000259" key="1">
    <source>
        <dbReference type="PROSITE" id="PS51186"/>
    </source>
</evidence>
<dbReference type="Gene3D" id="3.40.630.90">
    <property type="match status" value="1"/>
</dbReference>
<keyword evidence="3" id="KW-1185">Reference proteome</keyword>
<dbReference type="Proteomes" id="UP000244081">
    <property type="component" value="Unassembled WGS sequence"/>
</dbReference>
<dbReference type="InterPro" id="IPR016181">
    <property type="entry name" value="Acyl_CoA_acyltransferase"/>
</dbReference>
<gene>
    <name evidence="2" type="ORF">C8N35_101997</name>
</gene>
<dbReference type="AlphaFoldDB" id="A0A2T5VGT6"/>
<dbReference type="EMBL" id="QAYG01000001">
    <property type="protein sequence ID" value="PTW62948.1"/>
    <property type="molecule type" value="Genomic_DNA"/>
</dbReference>
<dbReference type="Pfam" id="PF00583">
    <property type="entry name" value="Acetyltransf_1"/>
    <property type="match status" value="1"/>
</dbReference>
<dbReference type="InterPro" id="IPR000182">
    <property type="entry name" value="GNAT_dom"/>
</dbReference>
<dbReference type="InterPro" id="IPR041496">
    <property type="entry name" value="YitH/HolE_GNAT"/>
</dbReference>
<dbReference type="InterPro" id="IPR052729">
    <property type="entry name" value="Acyl/Acetyltrans_Enzymes"/>
</dbReference>
<feature type="domain" description="N-acetyltransferase" evidence="1">
    <location>
        <begin position="5"/>
        <end position="143"/>
    </location>
</feature>
<dbReference type="Gene3D" id="3.40.630.30">
    <property type="match status" value="1"/>
</dbReference>
<evidence type="ECO:0000313" key="3">
    <source>
        <dbReference type="Proteomes" id="UP000244081"/>
    </source>
</evidence>
<dbReference type="Pfam" id="PF18014">
    <property type="entry name" value="Acetyltransf_18"/>
    <property type="match status" value="1"/>
</dbReference>
<comment type="caution">
    <text evidence="2">The sequence shown here is derived from an EMBL/GenBank/DDBJ whole genome shotgun (WGS) entry which is preliminary data.</text>
</comment>
<dbReference type="PANTHER" id="PTHR47237">
    <property type="entry name" value="SLL0310 PROTEIN"/>
    <property type="match status" value="1"/>
</dbReference>
<name>A0A2T5VGT6_9HYPH</name>
<dbReference type="PROSITE" id="PS51186">
    <property type="entry name" value="GNAT"/>
    <property type="match status" value="1"/>
</dbReference>
<dbReference type="PANTHER" id="PTHR47237:SF1">
    <property type="entry name" value="SLL0310 PROTEIN"/>
    <property type="match status" value="1"/>
</dbReference>